<gene>
    <name evidence="1" type="ORF">DEO72_LG11g1469</name>
</gene>
<sequence>MSAFLHLHREPTTLVFNRYEPPHNRSARTYMESIGAIQASSTNLLQFLSHSRTCRSRIHNLASAPPLTRMSEPATPLIYSSKTYTLSLLEKMITANALATAIHDGSNKP</sequence>
<organism evidence="1 2">
    <name type="scientific">Vigna unguiculata</name>
    <name type="common">Cowpea</name>
    <dbReference type="NCBI Taxonomy" id="3917"/>
    <lineage>
        <taxon>Eukaryota</taxon>
        <taxon>Viridiplantae</taxon>
        <taxon>Streptophyta</taxon>
        <taxon>Embryophyta</taxon>
        <taxon>Tracheophyta</taxon>
        <taxon>Spermatophyta</taxon>
        <taxon>Magnoliopsida</taxon>
        <taxon>eudicotyledons</taxon>
        <taxon>Gunneridae</taxon>
        <taxon>Pentapetalae</taxon>
        <taxon>rosids</taxon>
        <taxon>fabids</taxon>
        <taxon>Fabales</taxon>
        <taxon>Fabaceae</taxon>
        <taxon>Papilionoideae</taxon>
        <taxon>50 kb inversion clade</taxon>
        <taxon>NPAAA clade</taxon>
        <taxon>indigoferoid/millettioid clade</taxon>
        <taxon>Phaseoleae</taxon>
        <taxon>Vigna</taxon>
    </lineage>
</organism>
<dbReference type="AlphaFoldDB" id="A0A4D6NPK4"/>
<evidence type="ECO:0000313" key="2">
    <source>
        <dbReference type="Proteomes" id="UP000501690"/>
    </source>
</evidence>
<keyword evidence="2" id="KW-1185">Reference proteome</keyword>
<accession>A0A4D6NPK4</accession>
<proteinExistence type="predicted"/>
<evidence type="ECO:0000313" key="1">
    <source>
        <dbReference type="EMBL" id="QCE14469.1"/>
    </source>
</evidence>
<name>A0A4D6NPK4_VIGUN</name>
<dbReference type="EMBL" id="CP039355">
    <property type="protein sequence ID" value="QCE14469.1"/>
    <property type="molecule type" value="Genomic_DNA"/>
</dbReference>
<dbReference type="Proteomes" id="UP000501690">
    <property type="component" value="Linkage Group LG11"/>
</dbReference>
<protein>
    <submittedName>
        <fullName evidence="1">Uncharacterized protein</fullName>
    </submittedName>
</protein>
<reference evidence="1 2" key="1">
    <citation type="submission" date="2019-04" db="EMBL/GenBank/DDBJ databases">
        <title>An improved genome assembly and genetic linkage map for asparagus bean, Vigna unguiculata ssp. sesquipedialis.</title>
        <authorList>
            <person name="Xia Q."/>
            <person name="Zhang R."/>
            <person name="Dong Y."/>
        </authorList>
    </citation>
    <scope>NUCLEOTIDE SEQUENCE [LARGE SCALE GENOMIC DNA]</scope>
    <source>
        <tissue evidence="1">Leaf</tissue>
    </source>
</reference>